<feature type="transmembrane region" description="Helical" evidence="6">
    <location>
        <begin position="118"/>
        <end position="140"/>
    </location>
</feature>
<reference evidence="7 8" key="1">
    <citation type="submission" date="2006-08" db="EMBL/GenBank/DDBJ databases">
        <title>Complete sequence of Maricaulis maris MCS10.</title>
        <authorList>
            <consortium name="US DOE Joint Genome Institute"/>
            <person name="Copeland A."/>
            <person name="Lucas S."/>
            <person name="Lapidus A."/>
            <person name="Barry K."/>
            <person name="Detter J.C."/>
            <person name="Glavina del Rio T."/>
            <person name="Hammon N."/>
            <person name="Israni S."/>
            <person name="Dalin E."/>
            <person name="Tice H."/>
            <person name="Pitluck S."/>
            <person name="Saunders E."/>
            <person name="Brettin T."/>
            <person name="Bruce D."/>
            <person name="Han C."/>
            <person name="Tapia R."/>
            <person name="Gilna P."/>
            <person name="Schmutz J."/>
            <person name="Larimer F."/>
            <person name="Land M."/>
            <person name="Hauser L."/>
            <person name="Kyrpides N."/>
            <person name="Mikhailova N."/>
            <person name="Viollier P."/>
            <person name="Stephens C."/>
            <person name="Richardson P."/>
        </authorList>
    </citation>
    <scope>NUCLEOTIDE SEQUENCE [LARGE SCALE GENOMIC DNA]</scope>
    <source>
        <strain evidence="7 8">MCS10</strain>
    </source>
</reference>
<evidence type="ECO:0000313" key="7">
    <source>
        <dbReference type="EMBL" id="ABI64365.1"/>
    </source>
</evidence>
<feature type="transmembrane region" description="Helical" evidence="6">
    <location>
        <begin position="398"/>
        <end position="420"/>
    </location>
</feature>
<keyword evidence="4 6" id="KW-1133">Transmembrane helix</keyword>
<feature type="transmembrane region" description="Helical" evidence="6">
    <location>
        <begin position="15"/>
        <end position="34"/>
    </location>
</feature>
<evidence type="ECO:0000256" key="1">
    <source>
        <dbReference type="ARBA" id="ARBA00004141"/>
    </source>
</evidence>
<feature type="transmembrane region" description="Helical" evidence="6">
    <location>
        <begin position="427"/>
        <end position="446"/>
    </location>
</feature>
<gene>
    <name evidence="7" type="ordered locus">Mmar10_0069</name>
</gene>
<dbReference type="PANTHER" id="PTHR10283">
    <property type="entry name" value="SOLUTE CARRIER FAMILY 13 MEMBER"/>
    <property type="match status" value="1"/>
</dbReference>
<dbReference type="PROSITE" id="PS01271">
    <property type="entry name" value="NA_SULFATE"/>
    <property type="match status" value="1"/>
</dbReference>
<dbReference type="Pfam" id="PF00939">
    <property type="entry name" value="Na_sulph_symp"/>
    <property type="match status" value="1"/>
</dbReference>
<comment type="subcellular location">
    <subcellularLocation>
        <location evidence="1">Membrane</location>
        <topology evidence="1">Multi-pass membrane protein</topology>
    </subcellularLocation>
</comment>
<keyword evidence="8" id="KW-1185">Reference proteome</keyword>
<feature type="transmembrane region" description="Helical" evidence="6">
    <location>
        <begin position="325"/>
        <end position="346"/>
    </location>
</feature>
<dbReference type="CDD" id="cd01115">
    <property type="entry name" value="SLC13_permease"/>
    <property type="match status" value="1"/>
</dbReference>
<feature type="transmembrane region" description="Helical" evidence="6">
    <location>
        <begin position="46"/>
        <end position="71"/>
    </location>
</feature>
<proteinExistence type="predicted"/>
<dbReference type="eggNOG" id="COG0471">
    <property type="taxonomic scope" value="Bacteria"/>
</dbReference>
<feature type="transmembrane region" description="Helical" evidence="6">
    <location>
        <begin position="91"/>
        <end position="109"/>
    </location>
</feature>
<dbReference type="KEGG" id="mmr:Mmar10_0069"/>
<feature type="transmembrane region" description="Helical" evidence="6">
    <location>
        <begin position="452"/>
        <end position="477"/>
    </location>
</feature>
<feature type="transmembrane region" description="Helical" evidence="6">
    <location>
        <begin position="489"/>
        <end position="508"/>
    </location>
</feature>
<feature type="transmembrane region" description="Helical" evidence="6">
    <location>
        <begin position="221"/>
        <end position="243"/>
    </location>
</feature>
<organism evidence="7 8">
    <name type="scientific">Maricaulis maris (strain MCS10)</name>
    <name type="common">Caulobacter maris</name>
    <dbReference type="NCBI Taxonomy" id="394221"/>
    <lineage>
        <taxon>Bacteria</taxon>
        <taxon>Pseudomonadati</taxon>
        <taxon>Pseudomonadota</taxon>
        <taxon>Alphaproteobacteria</taxon>
        <taxon>Maricaulales</taxon>
        <taxon>Maricaulaceae</taxon>
        <taxon>Maricaulis</taxon>
    </lineage>
</organism>
<feature type="transmembrane region" description="Helical" evidence="6">
    <location>
        <begin position="367"/>
        <end position="386"/>
    </location>
</feature>
<evidence type="ECO:0000256" key="3">
    <source>
        <dbReference type="ARBA" id="ARBA00022692"/>
    </source>
</evidence>
<sequence>MPDTDTTPAPRGKSTSQIIGLFAGIGTAALLQFLPLPDGLSREAWMLASLALLMACWWATEAIPIAATALIPMALFPFLGITSTGAATAPYASPIVMLLLGGFIVALSIERWNLHTRIALNIVSGFGGRPAALILGFMLASALLSMWISNTATTLMMIPIALRVAQEVEREGVSSKFFAPALALGVAYAASIGGMATPVGTPTNLIGIGYLQNEFDISIDFATWMGIGLPVVIILIPIAWFILTRLAFNLKGGGDSHAAKELVRTELAKLGPMTRPEWRVAALFGTVAILWMGRILPGELIGQPGTQWGWNPLLASLGNALDMPVTLALGNTQIAILGALATFLVPAGDRTTRKGEMLMDWAGLARLPWNVVILFGGGLSLAAALSSTGLADWLGGQMGFLADLPVPVLLLIFVTLVVFLTELTSNVATTTAFLPVLGVIAIEAGVPPQDLVVPVAIAASTAFMLPVATAPNAIVYASGAVTQWQMMKTGVRINFAAIAVIAGLSVLLG</sequence>
<keyword evidence="2" id="KW-0813">Transport</keyword>
<accession>Q0ATM2</accession>
<dbReference type="PANTHER" id="PTHR10283:SF82">
    <property type="entry name" value="SOLUTE CARRIER FAMILY 13 MEMBER 2"/>
    <property type="match status" value="1"/>
</dbReference>
<feature type="transmembrane region" description="Helical" evidence="6">
    <location>
        <begin position="278"/>
        <end position="296"/>
    </location>
</feature>
<dbReference type="STRING" id="394221.Mmar10_0069"/>
<evidence type="ECO:0000256" key="5">
    <source>
        <dbReference type="ARBA" id="ARBA00023136"/>
    </source>
</evidence>
<dbReference type="AlphaFoldDB" id="Q0ATM2"/>
<dbReference type="HOGENOM" id="CLU_005170_0_0_5"/>
<dbReference type="GO" id="GO:0015141">
    <property type="term" value="F:succinate transmembrane transporter activity"/>
    <property type="evidence" value="ECO:0007669"/>
    <property type="project" value="UniProtKB-ARBA"/>
</dbReference>
<keyword evidence="5 6" id="KW-0472">Membrane</keyword>
<protein>
    <submittedName>
        <fullName evidence="7">Anion transporter</fullName>
    </submittedName>
</protein>
<dbReference type="Proteomes" id="UP000001964">
    <property type="component" value="Chromosome"/>
</dbReference>
<dbReference type="GO" id="GO:0005886">
    <property type="term" value="C:plasma membrane"/>
    <property type="evidence" value="ECO:0007669"/>
    <property type="project" value="TreeGrafter"/>
</dbReference>
<dbReference type="EMBL" id="CP000449">
    <property type="protein sequence ID" value="ABI64365.1"/>
    <property type="molecule type" value="Genomic_DNA"/>
</dbReference>
<dbReference type="RefSeq" id="WP_011642012.1">
    <property type="nucleotide sequence ID" value="NC_008347.1"/>
</dbReference>
<feature type="transmembrane region" description="Helical" evidence="6">
    <location>
        <begin position="146"/>
        <end position="165"/>
    </location>
</feature>
<dbReference type="InterPro" id="IPR001898">
    <property type="entry name" value="SLC13A/DASS"/>
</dbReference>
<feature type="transmembrane region" description="Helical" evidence="6">
    <location>
        <begin position="177"/>
        <end position="201"/>
    </location>
</feature>
<evidence type="ECO:0000256" key="2">
    <source>
        <dbReference type="ARBA" id="ARBA00022448"/>
    </source>
</evidence>
<evidence type="ECO:0000256" key="6">
    <source>
        <dbReference type="SAM" id="Phobius"/>
    </source>
</evidence>
<dbReference type="OrthoDB" id="9766267at2"/>
<name>Q0ATM2_MARMM</name>
<evidence type="ECO:0000256" key="4">
    <source>
        <dbReference type="ARBA" id="ARBA00022989"/>
    </source>
</evidence>
<keyword evidence="3 6" id="KW-0812">Transmembrane</keyword>
<dbReference type="InterPro" id="IPR031312">
    <property type="entry name" value="Na/sul_symport_CS"/>
</dbReference>
<evidence type="ECO:0000313" key="8">
    <source>
        <dbReference type="Proteomes" id="UP000001964"/>
    </source>
</evidence>